<gene>
    <name evidence="3" type="ORF">g.30556</name>
</gene>
<evidence type="ECO:0000313" key="3">
    <source>
        <dbReference type="EMBL" id="JAS87944.1"/>
    </source>
</evidence>
<protein>
    <recommendedName>
        <fullName evidence="2">Zasp-like motif domain-containing protein</fullName>
    </recommendedName>
</protein>
<feature type="domain" description="Zasp-like motif" evidence="2">
    <location>
        <begin position="91"/>
        <end position="116"/>
    </location>
</feature>
<dbReference type="Pfam" id="PF15936">
    <property type="entry name" value="DUF4749"/>
    <property type="match status" value="1"/>
</dbReference>
<dbReference type="SMART" id="SM00735">
    <property type="entry name" value="ZM"/>
    <property type="match status" value="1"/>
</dbReference>
<dbReference type="InterPro" id="IPR031847">
    <property type="entry name" value="PDLI1-4/Zasp-like_mid"/>
</dbReference>
<sequence length="216" mass="24148">MTAMHHHRAVFSPESDPSESPGYWPYRTTPLVLPGAKIKKDALPTESYLRHHPNPLMRAPPPLHGLPHEVLMKQKVADTILQRVVADDPNKKVMPQFNSPIGLYSEDNIVNTIQQQTGATPYKKTVVYDPAKSETYKALKESEFGDTLQEIPTPVEPKVFSPAKVNTKTTPHRSVAAHSVPGPMHNINSIGASAENIQQSNTFKRLMHMVLEEENY</sequence>
<reference evidence="3" key="1">
    <citation type="submission" date="2015-11" db="EMBL/GenBank/DDBJ databases">
        <title>De novo transcriptome assembly of four potential Pierce s Disease insect vectors from Arizona vineyards.</title>
        <authorList>
            <person name="Tassone E.E."/>
        </authorList>
    </citation>
    <scope>NUCLEOTIDE SEQUENCE</scope>
</reference>
<dbReference type="EMBL" id="GECU01019762">
    <property type="protein sequence ID" value="JAS87944.1"/>
    <property type="molecule type" value="Transcribed_RNA"/>
</dbReference>
<organism evidence="3">
    <name type="scientific">Homalodisca liturata</name>
    <dbReference type="NCBI Taxonomy" id="320908"/>
    <lineage>
        <taxon>Eukaryota</taxon>
        <taxon>Metazoa</taxon>
        <taxon>Ecdysozoa</taxon>
        <taxon>Arthropoda</taxon>
        <taxon>Hexapoda</taxon>
        <taxon>Insecta</taxon>
        <taxon>Pterygota</taxon>
        <taxon>Neoptera</taxon>
        <taxon>Paraneoptera</taxon>
        <taxon>Hemiptera</taxon>
        <taxon>Auchenorrhyncha</taxon>
        <taxon>Membracoidea</taxon>
        <taxon>Cicadellidae</taxon>
        <taxon>Cicadellinae</taxon>
        <taxon>Proconiini</taxon>
        <taxon>Homalodisca</taxon>
    </lineage>
</organism>
<evidence type="ECO:0000259" key="2">
    <source>
        <dbReference type="SMART" id="SM00735"/>
    </source>
</evidence>
<dbReference type="AlphaFoldDB" id="A0A1B6IM01"/>
<feature type="region of interest" description="Disordered" evidence="1">
    <location>
        <begin position="1"/>
        <end position="22"/>
    </location>
</feature>
<proteinExistence type="predicted"/>
<dbReference type="InterPro" id="IPR006643">
    <property type="entry name" value="Zasp-like_motif"/>
</dbReference>
<name>A0A1B6IM01_9HEMI</name>
<accession>A0A1B6IM01</accession>
<evidence type="ECO:0000256" key="1">
    <source>
        <dbReference type="SAM" id="MobiDB-lite"/>
    </source>
</evidence>